<feature type="region of interest" description="Disordered" evidence="1">
    <location>
        <begin position="1"/>
        <end position="42"/>
    </location>
</feature>
<name>A0A8K1HJN2_9VIRU</name>
<dbReference type="EMBL" id="MZ556152">
    <property type="protein sequence ID" value="UBJ26254.1"/>
    <property type="molecule type" value="Genomic_DNA"/>
</dbReference>
<sequence length="302" mass="34228">MAYRRLSRKRATRPRRRVARKRYTPRRSYTARTPRYRKKGMSRRSLLNITSRKKQDTMLTYTNATATNRYGGSYNTIPAVLQAASGALDYEFLYIATARNSTTSPGNFSNINDAASRTATRTYMRGIKEKIEVQTSDGTPWQWRRICFCYKGPTILQSLTNYLAFAETAPNGYTRTINDLSNQAGVLHAEVFDGTKGQDWNDTIIAPVDRARCTVKYDKTVRFASGNNAGVMKRLSLWHPMNKTLVYDDDEEGGQIGVNPLSVNTNIGMGDYYIYDIIRPLNGASGSQMSVNIASTLYWHER</sequence>
<reference evidence="2" key="1">
    <citation type="submission" date="2021-07" db="EMBL/GenBank/DDBJ databases">
        <title>Communication and adaptive evolution of viruses within giant pandas and their associated organisms in a local ecological environment.</title>
        <authorList>
            <person name="Zhao M."/>
            <person name="Liu S."/>
            <person name="Zhang W."/>
        </authorList>
    </citation>
    <scope>NUCLEOTIDE SEQUENCE</scope>
    <source>
        <strain evidence="2">Gpf267geno01-12</strain>
    </source>
</reference>
<proteinExistence type="predicted"/>
<feature type="compositionally biased region" description="Basic residues" evidence="1">
    <location>
        <begin position="1"/>
        <end position="25"/>
    </location>
</feature>
<protein>
    <submittedName>
        <fullName evidence="2">Capsid protein</fullName>
    </submittedName>
</protein>
<evidence type="ECO:0000313" key="2">
    <source>
        <dbReference type="EMBL" id="UBJ26254.1"/>
    </source>
</evidence>
<accession>A0A8K1HJN2</accession>
<organism evidence="2">
    <name type="scientific">Giant panda feces-associated genomovirus</name>
    <dbReference type="NCBI Taxonomy" id="2863994"/>
    <lineage>
        <taxon>Viruses</taxon>
        <taxon>Monodnaviria</taxon>
        <taxon>Shotokuvirae</taxon>
        <taxon>Cressdnaviricota</taxon>
        <taxon>Repensiviricetes</taxon>
        <taxon>Geplafuvirales</taxon>
        <taxon>Genomoviridae</taxon>
    </lineage>
</organism>
<evidence type="ECO:0000256" key="1">
    <source>
        <dbReference type="SAM" id="MobiDB-lite"/>
    </source>
</evidence>